<evidence type="ECO:0000313" key="4">
    <source>
        <dbReference type="Proteomes" id="UP000202511"/>
    </source>
</evidence>
<keyword evidence="2" id="KW-0812">Transmembrane</keyword>
<feature type="transmembrane region" description="Helical" evidence="2">
    <location>
        <begin position="51"/>
        <end position="73"/>
    </location>
</feature>
<keyword evidence="2" id="KW-1133">Transmembrane helix</keyword>
<accession>A0A0B5JBJ3</accession>
<name>A0A0B5JBJ3_9VIRU</name>
<dbReference type="EMBL" id="KP136319">
    <property type="protein sequence ID" value="AJF96932.1"/>
    <property type="molecule type" value="Genomic_DNA"/>
</dbReference>
<sequence length="510" mass="54618">MKKIPAQDAWAARLMSRQPQCIRNEGDNEMQQESIARQGRLIKGVSANGNIGAFLASLSLFVFGALGILGGGWNKGVARATWSAAMGTRLHVVRVARPFGASIVGHLDVKAPTDICSPSSFFLRLNSRATPRGRRGRSLDNNAAGARAPRHRQEKKGSNKKGNQQSDMNTGGINRDQPAAPDLDALLARYQRAPLDAIERLIITAVSDDDVNEAANAIASLCRITGEDDPHACGALSNTVINAATASDDGGRNDIETALTILCANLLGLDAVCAVQRDPETWTRRYPALAARRTPTPLQTLVDVAFALRRIHAARRCALYALYTSVAALGSVSHPLPPYSAVSLRDLERWARRWQTGGAGTEPAVPPLPLVGPIGEMGPARERMFPVIADVTEAMPMTHNDIVALAYTEGPASLYGRLAETRGQVATSLANAVSRELASRLATAVLATESSAAVPRACLDSAINIFLVYPGTRPAVARHFRTDPNDKIDLGVLLRLPSEKAEEDEWGSLQ</sequence>
<dbReference type="RefSeq" id="YP_009119167.1">
    <property type="nucleotide sequence ID" value="NC_026440.1"/>
</dbReference>
<dbReference type="GeneID" id="23461849"/>
<keyword evidence="2" id="KW-0472">Membrane</keyword>
<evidence type="ECO:0000256" key="2">
    <source>
        <dbReference type="SAM" id="Phobius"/>
    </source>
</evidence>
<evidence type="ECO:0000313" key="3">
    <source>
        <dbReference type="EMBL" id="AJF96932.1"/>
    </source>
</evidence>
<dbReference type="KEGG" id="vg:23461849"/>
<feature type="compositionally biased region" description="Polar residues" evidence="1">
    <location>
        <begin position="160"/>
        <end position="172"/>
    </location>
</feature>
<proteinExistence type="predicted"/>
<protein>
    <submittedName>
        <fullName evidence="3">Uncharacterized protein</fullName>
    </submittedName>
</protein>
<feature type="region of interest" description="Disordered" evidence="1">
    <location>
        <begin position="131"/>
        <end position="178"/>
    </location>
</feature>
<evidence type="ECO:0000256" key="1">
    <source>
        <dbReference type="SAM" id="MobiDB-lite"/>
    </source>
</evidence>
<dbReference type="Proteomes" id="UP000202511">
    <property type="component" value="Segment"/>
</dbReference>
<reference evidence="3 4" key="1">
    <citation type="journal article" date="2015" name="Parasitol. Res.">
        <title>Viruses in close associations with free-living amoebae.</title>
        <authorList>
            <person name="Scheid P."/>
        </authorList>
    </citation>
    <scope>NUCLEOTIDE SEQUENCE [LARGE SCALE GENOMIC DNA]</scope>
    <source>
        <strain evidence="3">KlaHel</strain>
    </source>
</reference>
<organism evidence="3 4">
    <name type="scientific">Pandoravirus inopinatum</name>
    <dbReference type="NCBI Taxonomy" id="1605721"/>
    <lineage>
        <taxon>Viruses</taxon>
        <taxon>Pandoravirus</taxon>
    </lineage>
</organism>